<evidence type="ECO:0000256" key="1">
    <source>
        <dbReference type="SAM" id="MobiDB-lite"/>
    </source>
</evidence>
<reference evidence="3 4" key="1">
    <citation type="submission" date="2024-10" db="EMBL/GenBank/DDBJ databases">
        <title>The Natural Products Discovery Center: Release of the First 8490 Sequenced Strains for Exploring Actinobacteria Biosynthetic Diversity.</title>
        <authorList>
            <person name="Kalkreuter E."/>
            <person name="Kautsar S.A."/>
            <person name="Yang D."/>
            <person name="Bader C.D."/>
            <person name="Teijaro C.N."/>
            <person name="Fluegel L."/>
            <person name="Davis C.M."/>
            <person name="Simpson J.R."/>
            <person name="Lauterbach L."/>
            <person name="Steele A.D."/>
            <person name="Gui C."/>
            <person name="Meng S."/>
            <person name="Li G."/>
            <person name="Viehrig K."/>
            <person name="Ye F."/>
            <person name="Su P."/>
            <person name="Kiefer A.F."/>
            <person name="Nichols A."/>
            <person name="Cepeda A.J."/>
            <person name="Yan W."/>
            <person name="Fan B."/>
            <person name="Jiang Y."/>
            <person name="Adhikari A."/>
            <person name="Zheng C.-J."/>
            <person name="Schuster L."/>
            <person name="Cowan T.M."/>
            <person name="Smanski M.J."/>
            <person name="Chevrette M.G."/>
            <person name="De Carvalho L.P.S."/>
            <person name="Shen B."/>
        </authorList>
    </citation>
    <scope>NUCLEOTIDE SEQUENCE [LARGE SCALE GENOMIC DNA]</scope>
    <source>
        <strain evidence="3 4">NPDC000087</strain>
    </source>
</reference>
<gene>
    <name evidence="3" type="ORF">ACFY35_38165</name>
</gene>
<feature type="signal peptide" evidence="2">
    <location>
        <begin position="1"/>
        <end position="19"/>
    </location>
</feature>
<evidence type="ECO:0000256" key="2">
    <source>
        <dbReference type="SAM" id="SignalP"/>
    </source>
</evidence>
<feature type="region of interest" description="Disordered" evidence="1">
    <location>
        <begin position="140"/>
        <end position="167"/>
    </location>
</feature>
<evidence type="ECO:0000313" key="4">
    <source>
        <dbReference type="Proteomes" id="UP001602245"/>
    </source>
</evidence>
<keyword evidence="2" id="KW-0732">Signal</keyword>
<dbReference type="EMBL" id="JBIAZU010000007">
    <property type="protein sequence ID" value="MFF5295295.1"/>
    <property type="molecule type" value="Genomic_DNA"/>
</dbReference>
<dbReference type="PROSITE" id="PS51257">
    <property type="entry name" value="PROKAR_LIPOPROTEIN"/>
    <property type="match status" value="1"/>
</dbReference>
<sequence>MRIRTLLATGLLVIGTVLATAGCGGDDDQPTAPASTATGQTQAVKYSQCMRENGVPSFPDPDPDGRLMLRAQKGSDLDPESETFKKAQETCKQYEPPGAAKQGQSGEQQAQALKWVQCMRQNGVPTMPDPQADGRLLFNSGTGVDPESQAFKDAQQKCRDLAPGGMG</sequence>
<keyword evidence="4" id="KW-1185">Reference proteome</keyword>
<dbReference type="Proteomes" id="UP001602245">
    <property type="component" value="Unassembled WGS sequence"/>
</dbReference>
<name>A0ABW6WQ16_9ACTN</name>
<evidence type="ECO:0000313" key="3">
    <source>
        <dbReference type="EMBL" id="MFF5295295.1"/>
    </source>
</evidence>
<proteinExistence type="predicted"/>
<feature type="chain" id="PRO_5046441383" description="Secreted protein" evidence="2">
    <location>
        <begin position="20"/>
        <end position="167"/>
    </location>
</feature>
<dbReference type="RefSeq" id="WP_020510986.1">
    <property type="nucleotide sequence ID" value="NZ_JBIAZU010000007.1"/>
</dbReference>
<accession>A0ABW6WQ16</accession>
<comment type="caution">
    <text evidence="3">The sequence shown here is derived from an EMBL/GenBank/DDBJ whole genome shotgun (WGS) entry which is preliminary data.</text>
</comment>
<organism evidence="3 4">
    <name type="scientific">Paractinoplanes globisporus</name>
    <dbReference type="NCBI Taxonomy" id="113565"/>
    <lineage>
        <taxon>Bacteria</taxon>
        <taxon>Bacillati</taxon>
        <taxon>Actinomycetota</taxon>
        <taxon>Actinomycetes</taxon>
        <taxon>Micromonosporales</taxon>
        <taxon>Micromonosporaceae</taxon>
        <taxon>Paractinoplanes</taxon>
    </lineage>
</organism>
<evidence type="ECO:0008006" key="5">
    <source>
        <dbReference type="Google" id="ProtNLM"/>
    </source>
</evidence>
<protein>
    <recommendedName>
        <fullName evidence="5">Secreted protein</fullName>
    </recommendedName>
</protein>